<dbReference type="KEGG" id="pco:PHACADRAFT_202910"/>
<dbReference type="HOGENOM" id="CLU_1138354_0_0_1"/>
<organism evidence="1 2">
    <name type="scientific">Phanerochaete carnosa (strain HHB-10118-sp)</name>
    <name type="common">White-rot fungus</name>
    <name type="synonym">Peniophora carnosa</name>
    <dbReference type="NCBI Taxonomy" id="650164"/>
    <lineage>
        <taxon>Eukaryota</taxon>
        <taxon>Fungi</taxon>
        <taxon>Dikarya</taxon>
        <taxon>Basidiomycota</taxon>
        <taxon>Agaricomycotina</taxon>
        <taxon>Agaricomycetes</taxon>
        <taxon>Polyporales</taxon>
        <taxon>Phanerochaetaceae</taxon>
        <taxon>Phanerochaete</taxon>
    </lineage>
</organism>
<dbReference type="InParanoid" id="K5VP81"/>
<evidence type="ECO:0000313" key="2">
    <source>
        <dbReference type="Proteomes" id="UP000008370"/>
    </source>
</evidence>
<accession>K5VP81</accession>
<dbReference type="RefSeq" id="XP_007403084.1">
    <property type="nucleotide sequence ID" value="XM_007403022.1"/>
</dbReference>
<dbReference type="AlphaFoldDB" id="K5VP81"/>
<name>K5VP81_PHACS</name>
<dbReference type="Proteomes" id="UP000008370">
    <property type="component" value="Unassembled WGS sequence"/>
</dbReference>
<protein>
    <submittedName>
        <fullName evidence="1">Uncharacterized protein</fullName>
    </submittedName>
</protein>
<dbReference type="GeneID" id="18912018"/>
<sequence length="244" mass="27469">MSHLLRALAWVKRSSQSSQVTSYIEECAQIIHSDTLPHTAVYDEWHSSIRAMTDWCIFLSIRKGTLDAPELKLLSDHVGDRGQPISTFRKALNIRARIADAAYLYTPCTSESANLFCRLSNASPEAIVLPSVFALVLRAECEYFSNLATEASSNQELLCQARTRALKAFSLRWKVPAQLDDAETWRSFLAATGSNDGAKRPVLRAISVDILLLILRNGRRVQWDMEHKGFSELNFFRVSDTLGY</sequence>
<proteinExistence type="predicted"/>
<evidence type="ECO:0000313" key="1">
    <source>
        <dbReference type="EMBL" id="EKM48364.1"/>
    </source>
</evidence>
<keyword evidence="2" id="KW-1185">Reference proteome</keyword>
<gene>
    <name evidence="1" type="ORF">PHACADRAFT_202910</name>
</gene>
<reference evidence="1 2" key="1">
    <citation type="journal article" date="2012" name="BMC Genomics">
        <title>Comparative genomics of the white-rot fungi, Phanerochaete carnosa and P. chrysosporium, to elucidate the genetic basis of the distinct wood types they colonize.</title>
        <authorList>
            <person name="Suzuki H."/>
            <person name="MacDonald J."/>
            <person name="Syed K."/>
            <person name="Salamov A."/>
            <person name="Hori C."/>
            <person name="Aerts A."/>
            <person name="Henrissat B."/>
            <person name="Wiebenga A."/>
            <person name="vanKuyk P.A."/>
            <person name="Barry K."/>
            <person name="Lindquist E."/>
            <person name="LaButti K."/>
            <person name="Lapidus A."/>
            <person name="Lucas S."/>
            <person name="Coutinho P."/>
            <person name="Gong Y."/>
            <person name="Samejima M."/>
            <person name="Mahadevan R."/>
            <person name="Abou-Zaid M."/>
            <person name="de Vries R.P."/>
            <person name="Igarashi K."/>
            <person name="Yadav J.S."/>
            <person name="Grigoriev I.V."/>
            <person name="Master E.R."/>
        </authorList>
    </citation>
    <scope>NUCLEOTIDE SEQUENCE [LARGE SCALE GENOMIC DNA]</scope>
    <source>
        <strain evidence="1 2">HHB-10118-sp</strain>
    </source>
</reference>
<dbReference type="EMBL" id="JH931138">
    <property type="protein sequence ID" value="EKM48364.1"/>
    <property type="molecule type" value="Genomic_DNA"/>
</dbReference>